<feature type="domain" description="Polysaccharide export protein N-terminal" evidence="17">
    <location>
        <begin position="257"/>
        <end position="319"/>
    </location>
</feature>
<evidence type="ECO:0000256" key="1">
    <source>
        <dbReference type="ARBA" id="ARBA00004571"/>
    </source>
</evidence>
<keyword evidence="5" id="KW-0762">Sugar transport</keyword>
<evidence type="ECO:0000256" key="13">
    <source>
        <dbReference type="ARBA" id="ARBA00023237"/>
    </source>
</evidence>
<evidence type="ECO:0000259" key="18">
    <source>
        <dbReference type="Pfam" id="PF10531"/>
    </source>
</evidence>
<reference evidence="20" key="1">
    <citation type="submission" date="2022-08" db="EMBL/GenBank/DDBJ databases">
        <title>Genomic Encyclopedia of Type Strains, Phase V (KMG-V): Genome sequencing to study the core and pangenomes of soil and plant-associated prokaryotes.</title>
        <authorList>
            <person name="Whitman W."/>
        </authorList>
    </citation>
    <scope>NUCLEOTIDE SEQUENCE</scope>
    <source>
        <strain evidence="20">0</strain>
    </source>
</reference>
<feature type="domain" description="Soluble ligand binding" evidence="18">
    <location>
        <begin position="343"/>
        <end position="391"/>
    </location>
</feature>
<dbReference type="Pfam" id="PF02563">
    <property type="entry name" value="Poly_export"/>
    <property type="match status" value="1"/>
</dbReference>
<keyword evidence="4" id="KW-1134">Transmembrane beta strand</keyword>
<keyword evidence="10" id="KW-0626">Porin</keyword>
<evidence type="ECO:0000256" key="9">
    <source>
        <dbReference type="ARBA" id="ARBA00023065"/>
    </source>
</evidence>
<feature type="chain" id="PRO_5040951888" evidence="16">
    <location>
        <begin position="23"/>
        <end position="1030"/>
    </location>
</feature>
<keyword evidence="6" id="KW-0812">Transmembrane</keyword>
<evidence type="ECO:0000256" key="8">
    <source>
        <dbReference type="ARBA" id="ARBA00023047"/>
    </source>
</evidence>
<evidence type="ECO:0000256" key="16">
    <source>
        <dbReference type="SAM" id="SignalP"/>
    </source>
</evidence>
<evidence type="ECO:0000256" key="6">
    <source>
        <dbReference type="ARBA" id="ARBA00022692"/>
    </source>
</evidence>
<dbReference type="Gene3D" id="3.10.560.10">
    <property type="entry name" value="Outer membrane lipoprotein wza domain like"/>
    <property type="match status" value="7"/>
</dbReference>
<dbReference type="PANTHER" id="PTHR33619:SF3">
    <property type="entry name" value="POLYSACCHARIDE EXPORT PROTEIN GFCE-RELATED"/>
    <property type="match status" value="1"/>
</dbReference>
<dbReference type="GO" id="GO:0009279">
    <property type="term" value="C:cell outer membrane"/>
    <property type="evidence" value="ECO:0007669"/>
    <property type="project" value="UniProtKB-SubCell"/>
</dbReference>
<dbReference type="GO" id="GO:0046930">
    <property type="term" value="C:pore complex"/>
    <property type="evidence" value="ECO:0007669"/>
    <property type="project" value="UniProtKB-KW"/>
</dbReference>
<evidence type="ECO:0000259" key="17">
    <source>
        <dbReference type="Pfam" id="PF02563"/>
    </source>
</evidence>
<dbReference type="InterPro" id="IPR003715">
    <property type="entry name" value="Poly_export_N"/>
</dbReference>
<feature type="domain" description="Soluble ligand binding" evidence="18">
    <location>
        <begin position="829"/>
        <end position="873"/>
    </location>
</feature>
<evidence type="ECO:0000256" key="12">
    <source>
        <dbReference type="ARBA" id="ARBA00023139"/>
    </source>
</evidence>
<feature type="region of interest" description="Disordered" evidence="15">
    <location>
        <begin position="82"/>
        <end position="116"/>
    </location>
</feature>
<dbReference type="InterPro" id="IPR049712">
    <property type="entry name" value="Poly_export"/>
</dbReference>
<evidence type="ECO:0000256" key="4">
    <source>
        <dbReference type="ARBA" id="ARBA00022452"/>
    </source>
</evidence>
<feature type="domain" description="Soluble ligand binding" evidence="18">
    <location>
        <begin position="718"/>
        <end position="766"/>
    </location>
</feature>
<keyword evidence="8" id="KW-0625">Polysaccharide transport</keyword>
<name>A0A9X2PVX0_9BACT</name>
<organism evidence="20 21">
    <name type="scientific">Salinibacter ruber</name>
    <dbReference type="NCBI Taxonomy" id="146919"/>
    <lineage>
        <taxon>Bacteria</taxon>
        <taxon>Pseudomonadati</taxon>
        <taxon>Rhodothermota</taxon>
        <taxon>Rhodothermia</taxon>
        <taxon>Rhodothermales</taxon>
        <taxon>Salinibacteraceae</taxon>
        <taxon>Salinibacter</taxon>
    </lineage>
</organism>
<feature type="compositionally biased region" description="Polar residues" evidence="15">
    <location>
        <begin position="82"/>
        <end position="93"/>
    </location>
</feature>
<dbReference type="GO" id="GO:0015288">
    <property type="term" value="F:porin activity"/>
    <property type="evidence" value="ECO:0007669"/>
    <property type="project" value="UniProtKB-KW"/>
</dbReference>
<dbReference type="GO" id="GO:0015159">
    <property type="term" value="F:polysaccharide transmembrane transporter activity"/>
    <property type="evidence" value="ECO:0007669"/>
    <property type="project" value="InterPro"/>
</dbReference>
<keyword evidence="7 16" id="KW-0732">Signal</keyword>
<accession>A0A9X2PVX0</accession>
<evidence type="ECO:0000256" key="2">
    <source>
        <dbReference type="ARBA" id="ARBA00009450"/>
    </source>
</evidence>
<proteinExistence type="inferred from homology"/>
<gene>
    <name evidence="20" type="ORF">GGP71_001723</name>
</gene>
<evidence type="ECO:0000256" key="14">
    <source>
        <dbReference type="ARBA" id="ARBA00023288"/>
    </source>
</evidence>
<dbReference type="SUPFAM" id="SSF142984">
    <property type="entry name" value="Nqo1 middle domain-like"/>
    <property type="match status" value="2"/>
</dbReference>
<dbReference type="Pfam" id="PF22461">
    <property type="entry name" value="SLBB_2"/>
    <property type="match status" value="1"/>
</dbReference>
<dbReference type="Proteomes" id="UP001155027">
    <property type="component" value="Unassembled WGS sequence"/>
</dbReference>
<keyword evidence="11" id="KW-0472">Membrane</keyword>
<comment type="similarity">
    <text evidence="2">Belongs to the BexD/CtrA/VexA family.</text>
</comment>
<evidence type="ECO:0000313" key="21">
    <source>
        <dbReference type="Proteomes" id="UP001155027"/>
    </source>
</evidence>
<evidence type="ECO:0000256" key="10">
    <source>
        <dbReference type="ARBA" id="ARBA00023114"/>
    </source>
</evidence>
<evidence type="ECO:0000259" key="19">
    <source>
        <dbReference type="Pfam" id="PF22461"/>
    </source>
</evidence>
<dbReference type="GO" id="GO:0006811">
    <property type="term" value="P:monoatomic ion transport"/>
    <property type="evidence" value="ECO:0007669"/>
    <property type="project" value="UniProtKB-KW"/>
</dbReference>
<comment type="caution">
    <text evidence="20">The sequence shown here is derived from an EMBL/GenBank/DDBJ whole genome shotgun (WGS) entry which is preliminary data.</text>
</comment>
<dbReference type="PANTHER" id="PTHR33619">
    <property type="entry name" value="POLYSACCHARIDE EXPORT PROTEIN GFCE-RELATED"/>
    <property type="match status" value="1"/>
</dbReference>
<evidence type="ECO:0000256" key="3">
    <source>
        <dbReference type="ARBA" id="ARBA00022448"/>
    </source>
</evidence>
<feature type="domain" description="SLBB" evidence="19">
    <location>
        <begin position="529"/>
        <end position="608"/>
    </location>
</feature>
<protein>
    <submittedName>
        <fullName evidence="20">Protein involved in polysaccharide export with SLBB domain</fullName>
    </submittedName>
</protein>
<feature type="domain" description="Soluble ligand binding" evidence="18">
    <location>
        <begin position="426"/>
        <end position="472"/>
    </location>
</feature>
<keyword evidence="3" id="KW-0813">Transport</keyword>
<evidence type="ECO:0000256" key="15">
    <source>
        <dbReference type="SAM" id="MobiDB-lite"/>
    </source>
</evidence>
<keyword evidence="13" id="KW-0998">Cell outer membrane</keyword>
<keyword evidence="14" id="KW-0449">Lipoprotein</keyword>
<evidence type="ECO:0000256" key="5">
    <source>
        <dbReference type="ARBA" id="ARBA00022597"/>
    </source>
</evidence>
<dbReference type="EMBL" id="JANUAU010000005">
    <property type="protein sequence ID" value="MCS3677795.1"/>
    <property type="molecule type" value="Genomic_DNA"/>
</dbReference>
<comment type="subcellular location">
    <subcellularLocation>
        <location evidence="1">Cell outer membrane</location>
        <topology evidence="1">Multi-pass membrane protein</topology>
    </subcellularLocation>
</comment>
<dbReference type="AlphaFoldDB" id="A0A9X2PVX0"/>
<evidence type="ECO:0000313" key="20">
    <source>
        <dbReference type="EMBL" id="MCS3677795.1"/>
    </source>
</evidence>
<dbReference type="Pfam" id="PF10531">
    <property type="entry name" value="SLBB"/>
    <property type="match status" value="5"/>
</dbReference>
<dbReference type="InterPro" id="IPR019554">
    <property type="entry name" value="Soluble_ligand-bd"/>
</dbReference>
<feature type="domain" description="Soluble ligand binding" evidence="18">
    <location>
        <begin position="620"/>
        <end position="664"/>
    </location>
</feature>
<dbReference type="RefSeq" id="WP_259080208.1">
    <property type="nucleotide sequence ID" value="NZ_JANUAU010000005.1"/>
</dbReference>
<sequence>MRWILSVLCVLLVALSVAPAQAQQREELPEEARQELEERGMTIEEARQRLRQLGIDPSNPEQAARRARQLGVPEARIQSLLQAARQRQGQDTTGVGMGERQRPRNPAYPVLSGTPVIDPDSIAVDQLPRDIQVRVPLRSENQIQRVRPGFLTADGDSVQVQDVQRVRGSVINGTWRGTLTVPGDTDNGTWSLFVQASTQDTTVTLATGRRLTILPEGERPEEKRQRAARDTLRYFGYDTFETIPEAFTPQPTGLADGSYVVGPDDELRLTVWGGAEFTYELPVDQGGRVTVPNVGQFTVSGKSLGELRTEMKQWLSQSYSGLTTDPPTVFMDLTLTRVRPTQVFVLGEVPQPGGYMVSGYSTVFNALYSVGGPLRRGSLRNISVIRDGEVVETVDLYDYLLQGYSPDPVQLQSNDYIFVPPRGETVAITGPVKRPAYYEMKEGETVADLIDYAGGLKPNAYTKRFQIERIVPFAEREDPSVAREVLDASLQAARADTAQVPLADGDRVKVLSLAEAQDPAVRARVDAAEVTGAVLQPGQYEIGGQVRTVKDLIEQADGLTGDAYREQADLVRIDDTLSETSQSLDLQAVMEDRPQANVVLRPGDSLHVASIQEMRADRQVRITGQVRDPGQYRFREGMTVRSLLRKAGGLTDDEYLKDVFLGRADLFRVSRDGDEERVIPFHLGDALAGTGMADRELRPEDEIRVYPATVERLEEKFVRISGAVEETGRYAFRDNMTLKDAILQANGFAEGASLQQVTVTRMVERRGQEGRRASTVDVPLIERDVDPKDVNFSVQDTARALEAADNFDLQHRDRIFIRENPSFQPQETVSVQGEVQYPGDYTLLRDNERLSSVIQRAGGVLPTGYLKGGRLTRPEAQADQDFRVQRNGEQLIVEMERAVRGNPAEDVILRPGDEIMIPTQPNTVAVRGNVANEGLIKHEDGRRVDYYLDRAGGTRQNTQGVFLTQASGATFEVQTGWFRRTPVVDDGAVIRVEEEPDQDQEINYSEIASNVTQVLSSTLTLIVLATRAFN</sequence>
<dbReference type="InterPro" id="IPR054765">
    <property type="entry name" value="SLBB_dom"/>
</dbReference>
<feature type="signal peptide" evidence="16">
    <location>
        <begin position="1"/>
        <end position="22"/>
    </location>
</feature>
<keyword evidence="12" id="KW-0564">Palmitate</keyword>
<keyword evidence="9" id="KW-0406">Ion transport</keyword>
<evidence type="ECO:0000256" key="11">
    <source>
        <dbReference type="ARBA" id="ARBA00023136"/>
    </source>
</evidence>
<evidence type="ECO:0000256" key="7">
    <source>
        <dbReference type="ARBA" id="ARBA00022729"/>
    </source>
</evidence>